<accession>A0ABQ6IMW1</accession>
<name>A0ABQ6IMW1_9MICO</name>
<evidence type="ECO:0000313" key="2">
    <source>
        <dbReference type="Proteomes" id="UP001157126"/>
    </source>
</evidence>
<comment type="caution">
    <text evidence="1">The sequence shown here is derived from an EMBL/GenBank/DDBJ whole genome shotgun (WGS) entry which is preliminary data.</text>
</comment>
<dbReference type="RefSeq" id="WP_284302586.1">
    <property type="nucleotide sequence ID" value="NZ_BSUO01000001.1"/>
</dbReference>
<keyword evidence="2" id="KW-1185">Reference proteome</keyword>
<evidence type="ECO:0008006" key="3">
    <source>
        <dbReference type="Google" id="ProtNLM"/>
    </source>
</evidence>
<sequence length="70" mass="7696">MAERPTSASDVRPGDHVRLIYDCSAALTGVVRESPRGLVLDIPGDHYVVRRPDGSTPEDVVRIEVVDEPR</sequence>
<evidence type="ECO:0000313" key="1">
    <source>
        <dbReference type="EMBL" id="GMA38522.1"/>
    </source>
</evidence>
<organism evidence="1 2">
    <name type="scientific">Mobilicoccus caccae</name>
    <dbReference type="NCBI Taxonomy" id="1859295"/>
    <lineage>
        <taxon>Bacteria</taxon>
        <taxon>Bacillati</taxon>
        <taxon>Actinomycetota</taxon>
        <taxon>Actinomycetes</taxon>
        <taxon>Micrococcales</taxon>
        <taxon>Dermatophilaceae</taxon>
        <taxon>Mobilicoccus</taxon>
    </lineage>
</organism>
<reference evidence="2" key="1">
    <citation type="journal article" date="2019" name="Int. J. Syst. Evol. Microbiol.">
        <title>The Global Catalogue of Microorganisms (GCM) 10K type strain sequencing project: providing services to taxonomists for standard genome sequencing and annotation.</title>
        <authorList>
            <consortium name="The Broad Institute Genomics Platform"/>
            <consortium name="The Broad Institute Genome Sequencing Center for Infectious Disease"/>
            <person name="Wu L."/>
            <person name="Ma J."/>
        </authorList>
    </citation>
    <scope>NUCLEOTIDE SEQUENCE [LARGE SCALE GENOMIC DNA]</scope>
    <source>
        <strain evidence="2">NBRC 113072</strain>
    </source>
</reference>
<dbReference type="Proteomes" id="UP001157126">
    <property type="component" value="Unassembled WGS sequence"/>
</dbReference>
<dbReference type="EMBL" id="BSUO01000001">
    <property type="protein sequence ID" value="GMA38522.1"/>
    <property type="molecule type" value="Genomic_DNA"/>
</dbReference>
<protein>
    <recommendedName>
        <fullName evidence="3">DUF1918 domain-containing protein</fullName>
    </recommendedName>
</protein>
<gene>
    <name evidence="1" type="ORF">GCM10025883_05670</name>
</gene>
<proteinExistence type="predicted"/>